<protein>
    <recommendedName>
        <fullName evidence="2">Aspartate/glutamate/uridylate kinase domain-containing protein</fullName>
    </recommendedName>
</protein>
<proteinExistence type="predicted"/>
<comment type="caution">
    <text evidence="3">The sequence shown here is derived from an EMBL/GenBank/DDBJ whole genome shotgun (WGS) entry which is preliminary data.</text>
</comment>
<dbReference type="InterPro" id="IPR001048">
    <property type="entry name" value="Asp/Glu/Uridylate_kinase"/>
</dbReference>
<dbReference type="Proteomes" id="UP001187471">
    <property type="component" value="Unassembled WGS sequence"/>
</dbReference>
<reference evidence="3" key="1">
    <citation type="submission" date="2022-12" db="EMBL/GenBank/DDBJ databases">
        <title>Draft genome assemblies for two species of Escallonia (Escalloniales).</title>
        <authorList>
            <person name="Chanderbali A."/>
            <person name="Dervinis C."/>
            <person name="Anghel I."/>
            <person name="Soltis D."/>
            <person name="Soltis P."/>
            <person name="Zapata F."/>
        </authorList>
    </citation>
    <scope>NUCLEOTIDE SEQUENCE</scope>
    <source>
        <strain evidence="3">UCBG92.1500</strain>
        <tissue evidence="3">Leaf</tissue>
    </source>
</reference>
<dbReference type="EMBL" id="JAVXUO010000305">
    <property type="protein sequence ID" value="KAK2993530.1"/>
    <property type="molecule type" value="Genomic_DNA"/>
</dbReference>
<sequence>MYNVNADTAAGELAAALGAEKLILLTDVAGIPEDRDDPESLSLAEGVRTTSIIDGRLEHSLLLEILTDE</sequence>
<evidence type="ECO:0000259" key="2">
    <source>
        <dbReference type="Pfam" id="PF00696"/>
    </source>
</evidence>
<gene>
    <name evidence="3" type="ORF">RJ640_007362</name>
</gene>
<keyword evidence="1" id="KW-0808">Transferase</keyword>
<dbReference type="GO" id="GO:0006526">
    <property type="term" value="P:L-arginine biosynthetic process"/>
    <property type="evidence" value="ECO:0007669"/>
    <property type="project" value="TreeGrafter"/>
</dbReference>
<dbReference type="GO" id="GO:0003991">
    <property type="term" value="F:acetylglutamate kinase activity"/>
    <property type="evidence" value="ECO:0007669"/>
    <property type="project" value="TreeGrafter"/>
</dbReference>
<dbReference type="Pfam" id="PF00696">
    <property type="entry name" value="AA_kinase"/>
    <property type="match status" value="1"/>
</dbReference>
<dbReference type="SUPFAM" id="SSF53633">
    <property type="entry name" value="Carbamate kinase-like"/>
    <property type="match status" value="1"/>
</dbReference>
<keyword evidence="4" id="KW-1185">Reference proteome</keyword>
<evidence type="ECO:0000256" key="1">
    <source>
        <dbReference type="ARBA" id="ARBA00022679"/>
    </source>
</evidence>
<dbReference type="AlphaFoldDB" id="A0AA88S0Z9"/>
<dbReference type="InterPro" id="IPR036393">
    <property type="entry name" value="AceGlu_kinase-like_sf"/>
</dbReference>
<dbReference type="GO" id="GO:0009534">
    <property type="term" value="C:chloroplast thylakoid"/>
    <property type="evidence" value="ECO:0007669"/>
    <property type="project" value="TreeGrafter"/>
</dbReference>
<accession>A0AA88S0Z9</accession>
<evidence type="ECO:0000313" key="4">
    <source>
        <dbReference type="Proteomes" id="UP001187471"/>
    </source>
</evidence>
<evidence type="ECO:0000313" key="3">
    <source>
        <dbReference type="EMBL" id="KAK2993530.1"/>
    </source>
</evidence>
<feature type="domain" description="Aspartate/glutamate/uridylate kinase" evidence="2">
    <location>
        <begin position="2"/>
        <end position="34"/>
    </location>
</feature>
<organism evidence="3 4">
    <name type="scientific">Escallonia rubra</name>
    <dbReference type="NCBI Taxonomy" id="112253"/>
    <lineage>
        <taxon>Eukaryota</taxon>
        <taxon>Viridiplantae</taxon>
        <taxon>Streptophyta</taxon>
        <taxon>Embryophyta</taxon>
        <taxon>Tracheophyta</taxon>
        <taxon>Spermatophyta</taxon>
        <taxon>Magnoliopsida</taxon>
        <taxon>eudicotyledons</taxon>
        <taxon>Gunneridae</taxon>
        <taxon>Pentapetalae</taxon>
        <taxon>asterids</taxon>
        <taxon>campanulids</taxon>
        <taxon>Escalloniales</taxon>
        <taxon>Escalloniaceae</taxon>
        <taxon>Escallonia</taxon>
    </lineage>
</organism>
<name>A0AA88S0Z9_9ASTE</name>
<dbReference type="Gene3D" id="3.40.1160.10">
    <property type="entry name" value="Acetylglutamate kinase-like"/>
    <property type="match status" value="1"/>
</dbReference>
<dbReference type="PANTHER" id="PTHR23342:SF0">
    <property type="entry name" value="N-ACETYLGLUTAMATE SYNTHASE, MITOCHONDRIAL"/>
    <property type="match status" value="1"/>
</dbReference>
<dbReference type="PANTHER" id="PTHR23342">
    <property type="entry name" value="N-ACETYLGLUTAMATE SYNTHASE"/>
    <property type="match status" value="1"/>
</dbReference>